<dbReference type="InterPro" id="IPR001057">
    <property type="entry name" value="Glu/AcGlu_kinase"/>
</dbReference>
<dbReference type="NCBIfam" id="TIGR01027">
    <property type="entry name" value="proB"/>
    <property type="match status" value="1"/>
</dbReference>
<dbReference type="GO" id="GO:0055129">
    <property type="term" value="P:L-proline biosynthetic process"/>
    <property type="evidence" value="ECO:0007669"/>
    <property type="project" value="UniProtKB-UniRule"/>
</dbReference>
<accession>A0A1I2I0T1</accession>
<dbReference type="PIRSF" id="PIRSF000729">
    <property type="entry name" value="GK"/>
    <property type="match status" value="1"/>
</dbReference>
<feature type="binding site" evidence="8">
    <location>
        <position position="49"/>
    </location>
    <ligand>
        <name>substrate</name>
    </ligand>
</feature>
<dbReference type="Proteomes" id="UP000199513">
    <property type="component" value="Unassembled WGS sequence"/>
</dbReference>
<dbReference type="PRINTS" id="PR00474">
    <property type="entry name" value="GLU5KINASE"/>
</dbReference>
<dbReference type="GO" id="GO:0003723">
    <property type="term" value="F:RNA binding"/>
    <property type="evidence" value="ECO:0007669"/>
    <property type="project" value="InterPro"/>
</dbReference>
<dbReference type="InterPro" id="IPR036974">
    <property type="entry name" value="PUA_sf"/>
</dbReference>
<keyword evidence="5 8" id="KW-0547">Nucleotide-binding</keyword>
<evidence type="ECO:0000256" key="4">
    <source>
        <dbReference type="ARBA" id="ARBA00022679"/>
    </source>
</evidence>
<dbReference type="HAMAP" id="MF_00456">
    <property type="entry name" value="ProB"/>
    <property type="match status" value="1"/>
</dbReference>
<sequence length="356" mass="39783">MLYKKIVVKVGSNVLTQADGLPDLLRMKNLVRQIADLKKQHIAIILVSSGAVAFGRSIVQASEKNDTIAQRQLFSSVGQVKLMQKYSELFAEQGLACAQVLVTKEDFRDRRHYLNMKNCLDTLLQNNIVPIINENDVISITELMFTDNDELAGLLTSMMNVEALFILTNVNGIYNGNPKDPQSQLIPVIDNHILDFESFISTEKSNFGRGGMVTKSNIAKRVAKLGIAVHIVNGKTDFILTETMQGKSHGTFFKPHKESSSIKKWLAHADGFVKGMVYINEGAKQALFENKANSLLLVGITKIEGQFDKGDILKIVDEKGSLLGLGISQYDDEKAIERMGWKNQKPLIHYDYLFLY</sequence>
<keyword evidence="3 8" id="KW-0641">Proline biosynthesis</keyword>
<evidence type="ECO:0000256" key="7">
    <source>
        <dbReference type="ARBA" id="ARBA00022840"/>
    </source>
</evidence>
<keyword evidence="1 8" id="KW-0963">Cytoplasm</keyword>
<dbReference type="UniPathway" id="UPA00098">
    <property type="reaction ID" value="UER00359"/>
</dbReference>
<dbReference type="InterPro" id="IPR036393">
    <property type="entry name" value="AceGlu_kinase-like_sf"/>
</dbReference>
<evidence type="ECO:0000256" key="6">
    <source>
        <dbReference type="ARBA" id="ARBA00022777"/>
    </source>
</evidence>
<dbReference type="CDD" id="cd21157">
    <property type="entry name" value="PUA_G5K"/>
    <property type="match status" value="1"/>
</dbReference>
<dbReference type="InterPro" id="IPR002478">
    <property type="entry name" value="PUA"/>
</dbReference>
<dbReference type="CDD" id="cd04242">
    <property type="entry name" value="AAK_G5K_ProB"/>
    <property type="match status" value="1"/>
</dbReference>
<feature type="binding site" evidence="8">
    <location>
        <position position="9"/>
    </location>
    <ligand>
        <name>ATP</name>
        <dbReference type="ChEBI" id="CHEBI:30616"/>
    </ligand>
</feature>
<dbReference type="PANTHER" id="PTHR43654:SF1">
    <property type="entry name" value="ISOPENTENYL PHOSPHATE KINASE"/>
    <property type="match status" value="1"/>
</dbReference>
<feature type="domain" description="PUA" evidence="9">
    <location>
        <begin position="275"/>
        <end position="348"/>
    </location>
</feature>
<dbReference type="Pfam" id="PF00696">
    <property type="entry name" value="AA_kinase"/>
    <property type="match status" value="1"/>
</dbReference>
<evidence type="ECO:0000256" key="8">
    <source>
        <dbReference type="HAMAP-Rule" id="MF_00456"/>
    </source>
</evidence>
<comment type="catalytic activity">
    <reaction evidence="8">
        <text>L-glutamate + ATP = L-glutamyl 5-phosphate + ADP</text>
        <dbReference type="Rhea" id="RHEA:14877"/>
        <dbReference type="ChEBI" id="CHEBI:29985"/>
        <dbReference type="ChEBI" id="CHEBI:30616"/>
        <dbReference type="ChEBI" id="CHEBI:58274"/>
        <dbReference type="ChEBI" id="CHEBI:456216"/>
        <dbReference type="EC" id="2.7.2.11"/>
    </reaction>
</comment>
<dbReference type="FunFam" id="3.40.1160.10:FF:000040">
    <property type="entry name" value="Glutamate 5-kinase"/>
    <property type="match status" value="1"/>
</dbReference>
<keyword evidence="4 8" id="KW-0808">Transferase</keyword>
<dbReference type="RefSeq" id="WP_091547998.1">
    <property type="nucleotide sequence ID" value="NZ_FONY01000027.1"/>
</dbReference>
<reference evidence="10 11" key="1">
    <citation type="submission" date="2016-10" db="EMBL/GenBank/DDBJ databases">
        <authorList>
            <person name="de Groot N.N."/>
        </authorList>
    </citation>
    <scope>NUCLEOTIDE SEQUENCE [LARGE SCALE GENOMIC DNA]</scope>
    <source>
        <strain>GEY</strain>
        <strain evidence="11">DSM 9560</strain>
    </source>
</reference>
<evidence type="ECO:0000256" key="1">
    <source>
        <dbReference type="ARBA" id="ARBA00022490"/>
    </source>
</evidence>
<dbReference type="AlphaFoldDB" id="A0A1I2I0T1"/>
<dbReference type="SUPFAM" id="SSF53633">
    <property type="entry name" value="Carbamate kinase-like"/>
    <property type="match status" value="1"/>
</dbReference>
<gene>
    <name evidence="8" type="primary">proB</name>
    <name evidence="10" type="ORF">SAMN04488541_102732</name>
</gene>
<dbReference type="STRING" id="1003.SAMN04488541_102732"/>
<evidence type="ECO:0000313" key="11">
    <source>
        <dbReference type="Proteomes" id="UP000199513"/>
    </source>
</evidence>
<dbReference type="Gene3D" id="2.30.130.10">
    <property type="entry name" value="PUA domain"/>
    <property type="match status" value="1"/>
</dbReference>
<dbReference type="Gene3D" id="3.40.1160.10">
    <property type="entry name" value="Acetylglutamate kinase-like"/>
    <property type="match status" value="1"/>
</dbReference>
<keyword evidence="6 8" id="KW-0418">Kinase</keyword>
<dbReference type="SUPFAM" id="SSF88697">
    <property type="entry name" value="PUA domain-like"/>
    <property type="match status" value="1"/>
</dbReference>
<evidence type="ECO:0000256" key="5">
    <source>
        <dbReference type="ARBA" id="ARBA00022741"/>
    </source>
</evidence>
<dbReference type="PROSITE" id="PS50890">
    <property type="entry name" value="PUA"/>
    <property type="match status" value="1"/>
</dbReference>
<name>A0A1I2I0T1_9BACT</name>
<dbReference type="SMART" id="SM00359">
    <property type="entry name" value="PUA"/>
    <property type="match status" value="1"/>
</dbReference>
<feature type="binding site" evidence="8">
    <location>
        <position position="136"/>
    </location>
    <ligand>
        <name>substrate</name>
    </ligand>
</feature>
<dbReference type="EMBL" id="FONY01000027">
    <property type="protein sequence ID" value="SFF34506.1"/>
    <property type="molecule type" value="Genomic_DNA"/>
</dbReference>
<dbReference type="InterPro" id="IPR011529">
    <property type="entry name" value="Glu_5kinase"/>
</dbReference>
<dbReference type="GO" id="GO:0005829">
    <property type="term" value="C:cytosol"/>
    <property type="evidence" value="ECO:0007669"/>
    <property type="project" value="TreeGrafter"/>
</dbReference>
<dbReference type="EC" id="2.7.2.11" evidence="8"/>
<feature type="binding site" evidence="8">
    <location>
        <position position="148"/>
    </location>
    <ligand>
        <name>substrate</name>
    </ligand>
</feature>
<comment type="subcellular location">
    <subcellularLocation>
        <location evidence="8">Cytoplasm</location>
    </subcellularLocation>
</comment>
<dbReference type="GO" id="GO:0005524">
    <property type="term" value="F:ATP binding"/>
    <property type="evidence" value="ECO:0007669"/>
    <property type="project" value="UniProtKB-KW"/>
</dbReference>
<comment type="similarity">
    <text evidence="8">Belongs to the glutamate 5-kinase family.</text>
</comment>
<comment type="caution">
    <text evidence="8">Lacks conserved residue(s) required for the propagation of feature annotation.</text>
</comment>
<comment type="function">
    <text evidence="8">Catalyzes the transfer of a phosphate group to glutamate to form L-glutamate 5-phosphate.</text>
</comment>
<dbReference type="PANTHER" id="PTHR43654">
    <property type="entry name" value="GLUTAMATE 5-KINASE"/>
    <property type="match status" value="1"/>
</dbReference>
<dbReference type="GO" id="GO:0004349">
    <property type="term" value="F:glutamate 5-kinase activity"/>
    <property type="evidence" value="ECO:0007669"/>
    <property type="project" value="UniProtKB-UniRule"/>
</dbReference>
<keyword evidence="2 8" id="KW-0028">Amino-acid biosynthesis</keyword>
<dbReference type="InterPro" id="IPR041739">
    <property type="entry name" value="G5K_ProB"/>
</dbReference>
<evidence type="ECO:0000256" key="2">
    <source>
        <dbReference type="ARBA" id="ARBA00022605"/>
    </source>
</evidence>
<proteinExistence type="inferred from homology"/>
<dbReference type="OrthoDB" id="9804434at2"/>
<keyword evidence="7 8" id="KW-0067">ATP-binding</keyword>
<evidence type="ECO:0000259" key="9">
    <source>
        <dbReference type="SMART" id="SM00359"/>
    </source>
</evidence>
<dbReference type="Pfam" id="PF01472">
    <property type="entry name" value="PUA"/>
    <property type="match status" value="1"/>
</dbReference>
<evidence type="ECO:0000256" key="3">
    <source>
        <dbReference type="ARBA" id="ARBA00022650"/>
    </source>
</evidence>
<protein>
    <recommendedName>
        <fullName evidence="8">Glutamate 5-kinase</fullName>
        <ecNumber evidence="8">2.7.2.11</ecNumber>
    </recommendedName>
    <alternativeName>
        <fullName evidence="8">Gamma-glutamyl kinase</fullName>
        <shortName evidence="8">GK</shortName>
    </alternativeName>
</protein>
<evidence type="ECO:0000313" key="10">
    <source>
        <dbReference type="EMBL" id="SFF34506.1"/>
    </source>
</evidence>
<organism evidence="10 11">
    <name type="scientific">Thermoflexibacter ruber</name>
    <dbReference type="NCBI Taxonomy" id="1003"/>
    <lineage>
        <taxon>Bacteria</taxon>
        <taxon>Pseudomonadati</taxon>
        <taxon>Bacteroidota</taxon>
        <taxon>Cytophagia</taxon>
        <taxon>Cytophagales</taxon>
        <taxon>Thermoflexibacteraceae</taxon>
        <taxon>Thermoflexibacter</taxon>
    </lineage>
</organism>
<keyword evidence="11" id="KW-1185">Reference proteome</keyword>
<comment type="pathway">
    <text evidence="8">Amino-acid biosynthesis; L-proline biosynthesis; L-glutamate 5-semialdehyde from L-glutamate: step 1/2.</text>
</comment>
<dbReference type="InterPro" id="IPR005715">
    <property type="entry name" value="Glu_5kinase/COase_Synthase"/>
</dbReference>
<dbReference type="InterPro" id="IPR015947">
    <property type="entry name" value="PUA-like_sf"/>
</dbReference>
<dbReference type="InterPro" id="IPR001048">
    <property type="entry name" value="Asp/Glu/Uridylate_kinase"/>
</dbReference>